<dbReference type="GO" id="GO:0016887">
    <property type="term" value="F:ATP hydrolysis activity"/>
    <property type="evidence" value="ECO:0007669"/>
    <property type="project" value="InterPro"/>
</dbReference>
<keyword evidence="1" id="KW-0472">Membrane</keyword>
<dbReference type="Proteomes" id="UP000192783">
    <property type="component" value="Unassembled WGS sequence"/>
</dbReference>
<dbReference type="STRING" id="1121390.SAMN02746041_00600"/>
<keyword evidence="4" id="KW-1185">Reference proteome</keyword>
<dbReference type="EMBL" id="FWXF01000002">
    <property type="protein sequence ID" value="SMC19025.1"/>
    <property type="molecule type" value="Genomic_DNA"/>
</dbReference>
<proteinExistence type="predicted"/>
<organism evidence="3 4">
    <name type="scientific">Desulfacinum hydrothermale DSM 13146</name>
    <dbReference type="NCBI Taxonomy" id="1121390"/>
    <lineage>
        <taxon>Bacteria</taxon>
        <taxon>Pseudomonadati</taxon>
        <taxon>Thermodesulfobacteriota</taxon>
        <taxon>Syntrophobacteria</taxon>
        <taxon>Syntrophobacterales</taxon>
        <taxon>Syntrophobacteraceae</taxon>
        <taxon>Desulfacinum</taxon>
    </lineage>
</organism>
<accession>A0A1W1X535</accession>
<gene>
    <name evidence="3" type="ORF">SAMN02746041_00600</name>
</gene>
<evidence type="ECO:0000256" key="1">
    <source>
        <dbReference type="SAM" id="Phobius"/>
    </source>
</evidence>
<keyword evidence="1" id="KW-0812">Transmembrane</keyword>
<reference evidence="3 4" key="1">
    <citation type="submission" date="2017-04" db="EMBL/GenBank/DDBJ databases">
        <authorList>
            <person name="Afonso C.L."/>
            <person name="Miller P.J."/>
            <person name="Scott M.A."/>
            <person name="Spackman E."/>
            <person name="Goraichik I."/>
            <person name="Dimitrov K.M."/>
            <person name="Suarez D.L."/>
            <person name="Swayne D.E."/>
        </authorList>
    </citation>
    <scope>NUCLEOTIDE SEQUENCE [LARGE SCALE GENOMIC DNA]</scope>
    <source>
        <strain evidence="3 4">DSM 13146</strain>
    </source>
</reference>
<dbReference type="Gene3D" id="3.40.50.300">
    <property type="entry name" value="P-loop containing nucleotide triphosphate hydrolases"/>
    <property type="match status" value="1"/>
</dbReference>
<dbReference type="InterPro" id="IPR052026">
    <property type="entry name" value="ExeA_AAA_ATPase_DNA-bind"/>
</dbReference>
<dbReference type="SUPFAM" id="SSF52540">
    <property type="entry name" value="P-loop containing nucleoside triphosphate hydrolases"/>
    <property type="match status" value="1"/>
</dbReference>
<dbReference type="Pfam" id="PF13401">
    <property type="entry name" value="AAA_22"/>
    <property type="match status" value="1"/>
</dbReference>
<dbReference type="PANTHER" id="PTHR35894">
    <property type="entry name" value="GENERAL SECRETION PATHWAY PROTEIN A-RELATED"/>
    <property type="match status" value="1"/>
</dbReference>
<sequence>MRGALETVKATARDHRPSPVYAGYFDLTEPPFSLTPDPAFLYLTPTHRSALERLRYGIRNGVGFMWVLGEVGTGKSTLCRYLLKELEDEAHTAYVVNPSLSSVELLTAILDDLGLSSQDSPSKKVLLDSLRDFILSSGNRRTAVLIDDAQALPDETLEDLRLLSNLETDKEKLVQVILFGQPELKEKLAQAKMRQVHQRVAIRCELHPLNGDEVGDYLNWRLQQAGNRGQLSVSRSAVKELTRQSGGIPRLVNLLADYALMAAYVAETRTVEAEHVRRAAAELKMTEFPLQERKGKVDLAWLVLTVAVLGLLGVTIVW</sequence>
<dbReference type="InterPro" id="IPR049945">
    <property type="entry name" value="AAA_22"/>
</dbReference>
<keyword evidence="1" id="KW-1133">Transmembrane helix</keyword>
<feature type="domain" description="ORC1/DEAH AAA+ ATPase" evidence="2">
    <location>
        <begin position="61"/>
        <end position="188"/>
    </location>
</feature>
<name>A0A1W1X535_9BACT</name>
<evidence type="ECO:0000259" key="2">
    <source>
        <dbReference type="Pfam" id="PF13401"/>
    </source>
</evidence>
<dbReference type="PANTHER" id="PTHR35894:SF1">
    <property type="entry name" value="PHOSPHORIBULOKINASE _ URIDINE KINASE FAMILY"/>
    <property type="match status" value="1"/>
</dbReference>
<dbReference type="InterPro" id="IPR027417">
    <property type="entry name" value="P-loop_NTPase"/>
</dbReference>
<evidence type="ECO:0000313" key="3">
    <source>
        <dbReference type="EMBL" id="SMC19025.1"/>
    </source>
</evidence>
<protein>
    <submittedName>
        <fullName evidence="3">Type II secretory pathway, component ExeA (Predicted ATPase)</fullName>
    </submittedName>
</protein>
<feature type="transmembrane region" description="Helical" evidence="1">
    <location>
        <begin position="299"/>
        <end position="317"/>
    </location>
</feature>
<dbReference type="AlphaFoldDB" id="A0A1W1X535"/>
<evidence type="ECO:0000313" key="4">
    <source>
        <dbReference type="Proteomes" id="UP000192783"/>
    </source>
</evidence>